<comment type="catalytic activity">
    <reaction evidence="7">
        <text>L-threonyl-[protein] + ATP = O-phospho-L-threonyl-[protein] + ADP + H(+)</text>
        <dbReference type="Rhea" id="RHEA:46608"/>
        <dbReference type="Rhea" id="RHEA-COMP:11060"/>
        <dbReference type="Rhea" id="RHEA-COMP:11605"/>
        <dbReference type="ChEBI" id="CHEBI:15378"/>
        <dbReference type="ChEBI" id="CHEBI:30013"/>
        <dbReference type="ChEBI" id="CHEBI:30616"/>
        <dbReference type="ChEBI" id="CHEBI:61977"/>
        <dbReference type="ChEBI" id="CHEBI:456216"/>
        <dbReference type="EC" id="2.7.11.1"/>
    </reaction>
</comment>
<dbReference type="SUPFAM" id="SSF56112">
    <property type="entry name" value="Protein kinase-like (PK-like)"/>
    <property type="match status" value="1"/>
</dbReference>
<keyword evidence="5 10" id="KW-0418">Kinase</keyword>
<evidence type="ECO:0000256" key="8">
    <source>
        <dbReference type="ARBA" id="ARBA00048679"/>
    </source>
</evidence>
<reference evidence="10 11" key="1">
    <citation type="submission" date="2023-04" db="EMBL/GenBank/DDBJ databases">
        <title>Genome of Basidiobolus ranarum AG-B5.</title>
        <authorList>
            <person name="Stajich J.E."/>
            <person name="Carter-House D."/>
            <person name="Gryganskyi A."/>
        </authorList>
    </citation>
    <scope>NUCLEOTIDE SEQUENCE [LARGE SCALE GENOMIC DNA]</scope>
    <source>
        <strain evidence="10 11">AG-B5</strain>
    </source>
</reference>
<dbReference type="EC" id="2.7.11.1" evidence="1"/>
<evidence type="ECO:0000256" key="5">
    <source>
        <dbReference type="ARBA" id="ARBA00022777"/>
    </source>
</evidence>
<proteinExistence type="predicted"/>
<dbReference type="EMBL" id="JASJQH010008046">
    <property type="protein sequence ID" value="KAK9695701.1"/>
    <property type="molecule type" value="Genomic_DNA"/>
</dbReference>
<evidence type="ECO:0000256" key="4">
    <source>
        <dbReference type="ARBA" id="ARBA00022741"/>
    </source>
</evidence>
<keyword evidence="4" id="KW-0547">Nucleotide-binding</keyword>
<organism evidence="10 11">
    <name type="scientific">Basidiobolus ranarum</name>
    <dbReference type="NCBI Taxonomy" id="34480"/>
    <lineage>
        <taxon>Eukaryota</taxon>
        <taxon>Fungi</taxon>
        <taxon>Fungi incertae sedis</taxon>
        <taxon>Zoopagomycota</taxon>
        <taxon>Entomophthoromycotina</taxon>
        <taxon>Basidiobolomycetes</taxon>
        <taxon>Basidiobolales</taxon>
        <taxon>Basidiobolaceae</taxon>
        <taxon>Basidiobolus</taxon>
    </lineage>
</organism>
<feature type="domain" description="Protein kinase" evidence="9">
    <location>
        <begin position="157"/>
        <end position="418"/>
    </location>
</feature>
<evidence type="ECO:0000313" key="10">
    <source>
        <dbReference type="EMBL" id="KAK9695701.1"/>
    </source>
</evidence>
<protein>
    <recommendedName>
        <fullName evidence="1">non-specific serine/threonine protein kinase</fullName>
        <ecNumber evidence="1">2.7.11.1</ecNumber>
    </recommendedName>
</protein>
<dbReference type="PROSITE" id="PS00108">
    <property type="entry name" value="PROTEIN_KINASE_ST"/>
    <property type="match status" value="1"/>
</dbReference>
<keyword evidence="11" id="KW-1185">Reference proteome</keyword>
<evidence type="ECO:0000256" key="2">
    <source>
        <dbReference type="ARBA" id="ARBA00022527"/>
    </source>
</evidence>
<evidence type="ECO:0000256" key="6">
    <source>
        <dbReference type="ARBA" id="ARBA00022840"/>
    </source>
</evidence>
<dbReference type="InterPro" id="IPR008271">
    <property type="entry name" value="Ser/Thr_kinase_AS"/>
</dbReference>
<dbReference type="Proteomes" id="UP001479436">
    <property type="component" value="Unassembled WGS sequence"/>
</dbReference>
<keyword evidence="2 10" id="KW-0723">Serine/threonine-protein kinase</keyword>
<dbReference type="PANTHER" id="PTHR43895">
    <property type="entry name" value="CALCIUM/CALMODULIN-DEPENDENT PROTEIN KINASE KINASE-RELATED"/>
    <property type="match status" value="1"/>
</dbReference>
<dbReference type="SMART" id="SM00220">
    <property type="entry name" value="S_TKc"/>
    <property type="match status" value="1"/>
</dbReference>
<gene>
    <name evidence="10" type="primary">HRK1_9</name>
    <name evidence="10" type="ORF">K7432_012830</name>
</gene>
<keyword evidence="6" id="KW-0067">ATP-binding</keyword>
<accession>A0ABR2VRN2</accession>
<keyword evidence="3" id="KW-0808">Transferase</keyword>
<dbReference type="PANTHER" id="PTHR43895:SF32">
    <property type="entry name" value="SERINE_THREONINE-PROTEIN KINASE CHK1"/>
    <property type="match status" value="1"/>
</dbReference>
<dbReference type="Gene3D" id="1.10.510.10">
    <property type="entry name" value="Transferase(Phosphotransferase) domain 1"/>
    <property type="match status" value="1"/>
</dbReference>
<evidence type="ECO:0000313" key="11">
    <source>
        <dbReference type="Proteomes" id="UP001479436"/>
    </source>
</evidence>
<dbReference type="PROSITE" id="PS50011">
    <property type="entry name" value="PROTEIN_KINASE_DOM"/>
    <property type="match status" value="1"/>
</dbReference>
<dbReference type="GO" id="GO:0004674">
    <property type="term" value="F:protein serine/threonine kinase activity"/>
    <property type="evidence" value="ECO:0007669"/>
    <property type="project" value="UniProtKB-KW"/>
</dbReference>
<comment type="catalytic activity">
    <reaction evidence="8">
        <text>L-seryl-[protein] + ATP = O-phospho-L-seryl-[protein] + ADP + H(+)</text>
        <dbReference type="Rhea" id="RHEA:17989"/>
        <dbReference type="Rhea" id="RHEA-COMP:9863"/>
        <dbReference type="Rhea" id="RHEA-COMP:11604"/>
        <dbReference type="ChEBI" id="CHEBI:15378"/>
        <dbReference type="ChEBI" id="CHEBI:29999"/>
        <dbReference type="ChEBI" id="CHEBI:30616"/>
        <dbReference type="ChEBI" id="CHEBI:83421"/>
        <dbReference type="ChEBI" id="CHEBI:456216"/>
        <dbReference type="EC" id="2.7.11.1"/>
    </reaction>
</comment>
<evidence type="ECO:0000256" key="1">
    <source>
        <dbReference type="ARBA" id="ARBA00012513"/>
    </source>
</evidence>
<evidence type="ECO:0000259" key="9">
    <source>
        <dbReference type="PROSITE" id="PS50011"/>
    </source>
</evidence>
<comment type="caution">
    <text evidence="10">The sequence shown here is derived from an EMBL/GenBank/DDBJ whole genome shotgun (WGS) entry which is preliminary data.</text>
</comment>
<dbReference type="InterPro" id="IPR000719">
    <property type="entry name" value="Prot_kinase_dom"/>
</dbReference>
<sequence length="423" mass="48241">MSTTKPLMIPYMNLGIDKAHRIRANSPNKGISIPYHSQESLVSQYSTKLDNCSIKSGYTSIVSTAPSTPTNTTVSTHDSFTIGMSSLYKVPSRFVFRDAKKERKSFTSKHFSFLTNILKKSDKTTQPSLPKCQARYYAPLLDALRKRIAPSLNELYGQFTDSISCGPGGGVRETCCTRTGNKYAVKSFRKMKHGENEQRYYEWISNEVYIAASLVHDNVIQTVDVIMENDQIHEVMEYCPQDLFNVINNNDLTQKEINTYFSELMHGLAYLHHRGVAHRDLKLENLCVDQKGTLKIIDFGCAFIFLDPLSEENRAKASGLIGSDPYIAPEVFSGDSYDAAKTDIWSAAIIYLCMILKKFPWDVAKDTESNYMLYQQYRDNEDFFVHLPKESFPLIRKMLDPNPETRITVNEVFEDDWFKSLTA</sequence>
<evidence type="ECO:0000256" key="3">
    <source>
        <dbReference type="ARBA" id="ARBA00022679"/>
    </source>
</evidence>
<evidence type="ECO:0000256" key="7">
    <source>
        <dbReference type="ARBA" id="ARBA00047899"/>
    </source>
</evidence>
<dbReference type="Pfam" id="PF00069">
    <property type="entry name" value="Pkinase"/>
    <property type="match status" value="1"/>
</dbReference>
<name>A0ABR2VRN2_9FUNG</name>
<dbReference type="InterPro" id="IPR011009">
    <property type="entry name" value="Kinase-like_dom_sf"/>
</dbReference>